<reference evidence="2 3" key="1">
    <citation type="submission" date="2023-07" db="EMBL/GenBank/DDBJ databases">
        <title>Genomic Encyclopedia of Type Strains, Phase IV (KMG-IV): sequencing the most valuable type-strain genomes for metagenomic binning, comparative biology and taxonomic classification.</title>
        <authorList>
            <person name="Goeker M."/>
        </authorList>
    </citation>
    <scope>NUCLEOTIDE SEQUENCE [LARGE SCALE GENOMIC DNA]</scope>
    <source>
        <strain evidence="2 3">DSM 9768</strain>
    </source>
</reference>
<gene>
    <name evidence="2" type="ORF">J2S74_005516</name>
</gene>
<dbReference type="Proteomes" id="UP001230005">
    <property type="component" value="Unassembled WGS sequence"/>
</dbReference>
<organism evidence="2 3">
    <name type="scientific">Evansella vedderi</name>
    <dbReference type="NCBI Taxonomy" id="38282"/>
    <lineage>
        <taxon>Bacteria</taxon>
        <taxon>Bacillati</taxon>
        <taxon>Bacillota</taxon>
        <taxon>Bacilli</taxon>
        <taxon>Bacillales</taxon>
        <taxon>Bacillaceae</taxon>
        <taxon>Evansella</taxon>
    </lineage>
</organism>
<dbReference type="Pfam" id="PF02679">
    <property type="entry name" value="ComA"/>
    <property type="match status" value="1"/>
</dbReference>
<dbReference type="SUPFAM" id="SSF102110">
    <property type="entry name" value="(2r)-phospho-3-sulfolactate synthase ComA"/>
    <property type="match status" value="1"/>
</dbReference>
<dbReference type="EMBL" id="JAUSUG010000044">
    <property type="protein sequence ID" value="MDQ0258053.1"/>
    <property type="molecule type" value="Genomic_DNA"/>
</dbReference>
<dbReference type="PANTHER" id="PTHR48413">
    <property type="match status" value="1"/>
</dbReference>
<name>A0ABU0A5R7_9BACI</name>
<protein>
    <submittedName>
        <fullName evidence="2">Phosphosulfolactate synthase</fullName>
        <ecNumber evidence="2">4.4.1.19</ecNumber>
    </submittedName>
</protein>
<dbReference type="GO" id="GO:0043817">
    <property type="term" value="F:phosphosulfolactate synthase activity"/>
    <property type="evidence" value="ECO:0007669"/>
    <property type="project" value="UniProtKB-EC"/>
</dbReference>
<dbReference type="PANTHER" id="PTHR48413:SF1">
    <property type="entry name" value="PROTEIN HEAT-STRESS-ASSOCIATED 32"/>
    <property type="match status" value="1"/>
</dbReference>
<sequence>MNLNISGLTLPYRQAKPRNYGLTIVIDNGLPLQLFKDTIRSSADLVDLVKFGWGTSLVTKQIQEKIQCLQEHQVEFFFGGTLFEKFVSQGKTNEFYNYCKRYQCNFVEISNGTIPLTNIEKAKFISEFSNEFLVLSEVGRKDGDQSEAQSSEEWIEYIQQDFEAGAFKVITEARESGTSGICTRNGDIKLQILENIFSAEIPLTKMIFEAPNKKLQTLFINKLGSNVNLANIPFTDIIPLETLRLGLRSDTFHIINKIEETTI</sequence>
<evidence type="ECO:0000256" key="1">
    <source>
        <dbReference type="ARBA" id="ARBA00010424"/>
    </source>
</evidence>
<comment type="caution">
    <text evidence="2">The sequence shown here is derived from an EMBL/GenBank/DDBJ whole genome shotgun (WGS) entry which is preliminary data.</text>
</comment>
<comment type="similarity">
    <text evidence="1">Belongs to the phosphosulfolactate synthase family.</text>
</comment>
<dbReference type="InterPro" id="IPR003830">
    <property type="entry name" value="ComA_synth"/>
</dbReference>
<accession>A0ABU0A5R7</accession>
<proteinExistence type="inferred from homology"/>
<dbReference type="Gene3D" id="3.20.20.70">
    <property type="entry name" value="Aldolase class I"/>
    <property type="match status" value="1"/>
</dbReference>
<dbReference type="InterPro" id="IPR036112">
    <property type="entry name" value="ComA_synth_sf"/>
</dbReference>
<evidence type="ECO:0000313" key="2">
    <source>
        <dbReference type="EMBL" id="MDQ0258053.1"/>
    </source>
</evidence>
<dbReference type="InterPro" id="IPR013785">
    <property type="entry name" value="Aldolase_TIM"/>
</dbReference>
<dbReference type="EC" id="4.4.1.19" evidence="2"/>
<keyword evidence="3" id="KW-1185">Reference proteome</keyword>
<keyword evidence="2" id="KW-0456">Lyase</keyword>
<evidence type="ECO:0000313" key="3">
    <source>
        <dbReference type="Proteomes" id="UP001230005"/>
    </source>
</evidence>